<comment type="caution">
    <text evidence="1">The sequence shown here is derived from an EMBL/GenBank/DDBJ whole genome shotgun (WGS) entry which is preliminary data.</text>
</comment>
<sequence>MLAQIMEAKGCRLGDEQAKYAVTGRERADAFGQPAVYPYGDKMTEGIVFADDAQGPVACLKQLACGGHYAVEHRFKTQVFRYGDNCLKQAPGSFLSLQKLPGARYEVLQQVIDGDPRFWLRPTGPRGFGFVH</sequence>
<keyword evidence="2" id="KW-1185">Reference proteome</keyword>
<reference evidence="1 2" key="1">
    <citation type="submission" date="2020-03" db="EMBL/GenBank/DDBJ databases">
        <title>Genomic Encyclopedia of Type Strains, Phase III (KMG-III): the genomes of soil and plant-associated and newly described type strains.</title>
        <authorList>
            <person name="Whitman W."/>
        </authorList>
    </citation>
    <scope>NUCLEOTIDE SEQUENCE [LARGE SCALE GENOMIC DNA]</scope>
    <source>
        <strain evidence="1 2">CECT 4207</strain>
    </source>
</reference>
<dbReference type="Proteomes" id="UP000802392">
    <property type="component" value="Unassembled WGS sequence"/>
</dbReference>
<evidence type="ECO:0000313" key="2">
    <source>
        <dbReference type="Proteomes" id="UP000802392"/>
    </source>
</evidence>
<proteinExistence type="predicted"/>
<protein>
    <submittedName>
        <fullName evidence="1">Uncharacterized protein</fullName>
    </submittedName>
</protein>
<dbReference type="EMBL" id="JAAOZD010000004">
    <property type="protein sequence ID" value="NIJ02109.1"/>
    <property type="molecule type" value="Genomic_DNA"/>
</dbReference>
<name>A0ABX0TJ09_9MICC</name>
<evidence type="ECO:0000313" key="1">
    <source>
        <dbReference type="EMBL" id="NIJ02109.1"/>
    </source>
</evidence>
<organism evidence="1 2">
    <name type="scientific">Paenarthrobacter ilicis</name>
    <dbReference type="NCBI Taxonomy" id="43665"/>
    <lineage>
        <taxon>Bacteria</taxon>
        <taxon>Bacillati</taxon>
        <taxon>Actinomycetota</taxon>
        <taxon>Actinomycetes</taxon>
        <taxon>Micrococcales</taxon>
        <taxon>Micrococcaceae</taxon>
        <taxon>Paenarthrobacter</taxon>
    </lineage>
</organism>
<gene>
    <name evidence="1" type="ORF">FHR86_002441</name>
</gene>
<accession>A0ABX0TJ09</accession>